<feature type="compositionally biased region" description="Polar residues" evidence="1">
    <location>
        <begin position="405"/>
        <end position="424"/>
    </location>
</feature>
<evidence type="ECO:0000313" key="4">
    <source>
        <dbReference type="Proteomes" id="UP001576784"/>
    </source>
</evidence>
<organism evidence="3 4">
    <name type="scientific">Floridaenema flaviceps BLCC-F50</name>
    <dbReference type="NCBI Taxonomy" id="3153642"/>
    <lineage>
        <taxon>Bacteria</taxon>
        <taxon>Bacillati</taxon>
        <taxon>Cyanobacteriota</taxon>
        <taxon>Cyanophyceae</taxon>
        <taxon>Oscillatoriophycideae</taxon>
        <taxon>Aerosakkonematales</taxon>
        <taxon>Aerosakkonemataceae</taxon>
        <taxon>Floridanema</taxon>
        <taxon>Floridanema flaviceps</taxon>
    </lineage>
</organism>
<feature type="region of interest" description="Disordered" evidence="1">
    <location>
        <begin position="405"/>
        <end position="427"/>
    </location>
</feature>
<evidence type="ECO:0000256" key="1">
    <source>
        <dbReference type="SAM" id="MobiDB-lite"/>
    </source>
</evidence>
<name>A0ABV4XPJ4_9CYAN</name>
<keyword evidence="2" id="KW-0472">Membrane</keyword>
<dbReference type="Proteomes" id="UP001576784">
    <property type="component" value="Unassembled WGS sequence"/>
</dbReference>
<sequence>MNRSNQFNYCIDVKRILKRCNLILPFAISVFIWLSFSSMAYANPLPTQIWETEQAKVLLPDWNQISFSDFPPVPNAGSVGNRSWQAGDRLEQILQLTDISDLKPEILSLATIKQLVADSTDWQNVALSAFPLVGKQTLSHLVEIIPNLGQFRLSEVPPIAALATQIPEIVPHLNNLSISQVIEQVPQLAQAQLNQIDLSAFSIAQIPNLTSVNLEQFTGWETEQIANIPNLNQVPLSLFPVPIAEVGDGVMRIDMIYGASETKRQNTISGSDVEGFAVSCTKNCAYIELDDLENSGRRISSPLEGKQWISGKYQEVRGGSGCLAGWEPTGRHPFGKAFKVVVMEPDETTDKVETALYFRLSVPCGKSPYIIGPIPFFSYSVNSPIFVGLLEVSLPTAAAKSVKSNQVASKASNSNPTEPTTSQPECVHPNTYIGNVDVASLVEALANLESADSNDYQAIGAYVCADGGTNCGMALGRYQLMSYREDVQQVIGSVAGGAEFLKQLNSGTKPTSQELFRYFPPAVQDQLVQNTLAETITRTSSQLDPTTGQLFEGNRLIERVAQKHFGGENSKVDANYSDIYGNYSLKSYGEKVLQLYNYNNKDNCLSNSQNSNFINSGIAGSTNRLKIASIIGLLGLIGYFMQFFHPRQVRFFWLLVTLSFAIAFVH</sequence>
<keyword evidence="4" id="KW-1185">Reference proteome</keyword>
<evidence type="ECO:0000256" key="2">
    <source>
        <dbReference type="SAM" id="Phobius"/>
    </source>
</evidence>
<feature type="transmembrane region" description="Helical" evidence="2">
    <location>
        <begin position="21"/>
        <end position="42"/>
    </location>
</feature>
<proteinExistence type="predicted"/>
<keyword evidence="2" id="KW-1133">Transmembrane helix</keyword>
<accession>A0ABV4XPJ4</accession>
<reference evidence="3 4" key="1">
    <citation type="submission" date="2024-09" db="EMBL/GenBank/DDBJ databases">
        <title>Floridaenema gen nov. (Aerosakkonemataceae, Aerosakkonematales ord. nov., Cyanobacteria) from benthic tropical and subtropical fresh waters, with the description of four new species.</title>
        <authorList>
            <person name="Moretto J.A."/>
            <person name="Berthold D.E."/>
            <person name="Lefler F.W."/>
            <person name="Huang I.-S."/>
            <person name="Laughinghouse H. IV."/>
        </authorList>
    </citation>
    <scope>NUCLEOTIDE SEQUENCE [LARGE SCALE GENOMIC DNA]</scope>
    <source>
        <strain evidence="3 4">BLCC-F50</strain>
    </source>
</reference>
<protein>
    <submittedName>
        <fullName evidence="3">Uncharacterized protein</fullName>
    </submittedName>
</protein>
<evidence type="ECO:0000313" key="3">
    <source>
        <dbReference type="EMBL" id="MFB2893633.1"/>
    </source>
</evidence>
<comment type="caution">
    <text evidence="3">The sequence shown here is derived from an EMBL/GenBank/DDBJ whole genome shotgun (WGS) entry which is preliminary data.</text>
</comment>
<gene>
    <name evidence="3" type="ORF">ACE1CI_12035</name>
</gene>
<feature type="transmembrane region" description="Helical" evidence="2">
    <location>
        <begin position="625"/>
        <end position="642"/>
    </location>
</feature>
<feature type="transmembrane region" description="Helical" evidence="2">
    <location>
        <begin position="649"/>
        <end position="665"/>
    </location>
</feature>
<keyword evidence="2" id="KW-0812">Transmembrane</keyword>
<dbReference type="EMBL" id="JBHFNR010000080">
    <property type="protein sequence ID" value="MFB2893633.1"/>
    <property type="molecule type" value="Genomic_DNA"/>
</dbReference>